<dbReference type="Proteomes" id="UP001153642">
    <property type="component" value="Unassembled WGS sequence"/>
</dbReference>
<organism evidence="2 3">
    <name type="scientific">Galbibacter pacificus</name>
    <dbReference type="NCBI Taxonomy" id="2996052"/>
    <lineage>
        <taxon>Bacteria</taxon>
        <taxon>Pseudomonadati</taxon>
        <taxon>Bacteroidota</taxon>
        <taxon>Flavobacteriia</taxon>
        <taxon>Flavobacteriales</taxon>
        <taxon>Flavobacteriaceae</taxon>
        <taxon>Galbibacter</taxon>
    </lineage>
</organism>
<keyword evidence="1" id="KW-0472">Membrane</keyword>
<keyword evidence="1" id="KW-1133">Transmembrane helix</keyword>
<dbReference type="RefSeq" id="WP_277899489.1">
    <property type="nucleotide sequence ID" value="NZ_JAPMUA010000002.1"/>
</dbReference>
<feature type="transmembrane region" description="Helical" evidence="1">
    <location>
        <begin position="112"/>
        <end position="137"/>
    </location>
</feature>
<comment type="caution">
    <text evidence="2">The sequence shown here is derived from an EMBL/GenBank/DDBJ whole genome shotgun (WGS) entry which is preliminary data.</text>
</comment>
<accession>A0ABT6FPQ4</accession>
<dbReference type="EMBL" id="JAPMUA010000002">
    <property type="protein sequence ID" value="MDG3585240.1"/>
    <property type="molecule type" value="Genomic_DNA"/>
</dbReference>
<proteinExistence type="predicted"/>
<reference evidence="2" key="1">
    <citation type="submission" date="2022-11" db="EMBL/GenBank/DDBJ databases">
        <title>High-quality draft genome sequence of Galbibacter sp. strain CMA-7.</title>
        <authorList>
            <person name="Wei L."/>
            <person name="Dong C."/>
            <person name="Shao Z."/>
        </authorList>
    </citation>
    <scope>NUCLEOTIDE SEQUENCE</scope>
    <source>
        <strain evidence="2">CMA-7</strain>
    </source>
</reference>
<dbReference type="InterPro" id="IPR025250">
    <property type="entry name" value="DUF4199"/>
</dbReference>
<keyword evidence="3" id="KW-1185">Reference proteome</keyword>
<evidence type="ECO:0000256" key="1">
    <source>
        <dbReference type="SAM" id="Phobius"/>
    </source>
</evidence>
<evidence type="ECO:0000313" key="3">
    <source>
        <dbReference type="Proteomes" id="UP001153642"/>
    </source>
</evidence>
<feature type="transmembrane region" description="Helical" evidence="1">
    <location>
        <begin position="7"/>
        <end position="28"/>
    </location>
</feature>
<dbReference type="Pfam" id="PF13858">
    <property type="entry name" value="DUF4199"/>
    <property type="match status" value="1"/>
</dbReference>
<gene>
    <name evidence="2" type="ORF">OSR52_05110</name>
</gene>
<feature type="transmembrane region" description="Helical" evidence="1">
    <location>
        <begin position="34"/>
        <end position="52"/>
    </location>
</feature>
<sequence>MKNQNISIKYGVITGILLTAYFLLLAMVKLHIQPIFSFLNVIITGTGIYWAIKTLKKSNGGGFKYQHGFSAGLITGFTATVFYTIFFSLYIIELNPDFTHNFMAKWKFDWFANTGMLIMTVLLMGLATTMVLSLAFMQLFKDSWNTKEGKKHTLSNTKEE</sequence>
<protein>
    <submittedName>
        <fullName evidence="2">DUF4199 domain-containing protein</fullName>
    </submittedName>
</protein>
<evidence type="ECO:0000313" key="2">
    <source>
        <dbReference type="EMBL" id="MDG3585240.1"/>
    </source>
</evidence>
<keyword evidence="1" id="KW-0812">Transmembrane</keyword>
<name>A0ABT6FPQ4_9FLAO</name>
<feature type="transmembrane region" description="Helical" evidence="1">
    <location>
        <begin position="73"/>
        <end position="92"/>
    </location>
</feature>